<dbReference type="GO" id="GO:0008381">
    <property type="term" value="F:mechanosensitive monoatomic ion channel activity"/>
    <property type="evidence" value="ECO:0007669"/>
    <property type="project" value="TreeGrafter"/>
</dbReference>
<keyword evidence="2" id="KW-0472">Membrane</keyword>
<accession>A0A7R9H3H7</accession>
<feature type="region of interest" description="Disordered" evidence="1">
    <location>
        <begin position="143"/>
        <end position="179"/>
    </location>
</feature>
<keyword evidence="2" id="KW-1133">Transmembrane helix</keyword>
<sequence length="730" mass="81244">MDKVSHDWTLKEYGLNGNPIGQCERSVLRWFGHVEGMSVDRETKQIYEGRVCVDQKERRGHTMCMKPMQGRKKLSWGIHVTRVLSLLCRSVMSGGERKKRTSRGQGWEEAGAEFYQESYPADVDLEVLQRDPSHLATLLPSKQSRAATTKRVRGEVKPTLRRRTSTRSRYNSTARRPSAAHDVHVAMMPDLSENLSNEERTWEEIMQIKAMPVGMTQKKELKAKLQTATKLRLQETLLVQSEVVSCDFSNSTDLNDTSISVECCTKTYQDSSTSDSVLLDIVQGKASIIKSAATGFKERLVEGEGQFYKYCNLVFGGWDFCIHNEKSATIKHKALFNEIKGLLEVERLEEERQNRSREEKTKLITIRIVINLLVLLVLVGAVAIIPVAYSIAELIPSKGCGPFRGQGSVWELVVNTFMGLPSWIRSILFFFSTAGFAVPAFVVLVLCLYYYYAVSAANKHMVMVLKNQLVLEGHDKQFLLNRLSAFIKQQQEHQKALRPIEMTNLADISRIGKVELEDVNLHLCGGRVENHLGKPPSVHPTEIRTSISPSSAVELNTTSALANYATEAAGVGTFLLTPGSTLVSEPCIVSLPHYVPLLVGKTRGIDIFNGLKEQIDKIKLPLYEVVSITSDLAVAVTSKRIRSLASTSQSAAMCLVIRVNFRGGDGFAQLAHPLTSGVLAAKEVGVGGKLEAHFTPIVKGNKVKINQCDDESQTRERLFSKESDIVVQFL</sequence>
<dbReference type="InterPro" id="IPR038900">
    <property type="entry name" value="TMC"/>
</dbReference>
<name>A0A7R9H3H7_TIMCR</name>
<evidence type="ECO:0000256" key="1">
    <source>
        <dbReference type="SAM" id="MobiDB-lite"/>
    </source>
</evidence>
<evidence type="ECO:0000313" key="3">
    <source>
        <dbReference type="EMBL" id="CAD7404567.1"/>
    </source>
</evidence>
<dbReference type="PANTHER" id="PTHR23302:SF24">
    <property type="entry name" value="TMC DOMAIN-CONTAINING PROTEIN"/>
    <property type="match status" value="1"/>
</dbReference>
<feature type="compositionally biased region" description="Low complexity" evidence="1">
    <location>
        <begin position="167"/>
        <end position="176"/>
    </location>
</feature>
<dbReference type="EMBL" id="OC319198">
    <property type="protein sequence ID" value="CAD7404567.1"/>
    <property type="molecule type" value="Genomic_DNA"/>
</dbReference>
<dbReference type="AlphaFoldDB" id="A0A7R9H3H7"/>
<reference evidence="3" key="1">
    <citation type="submission" date="2020-11" db="EMBL/GenBank/DDBJ databases">
        <authorList>
            <person name="Tran Van P."/>
        </authorList>
    </citation>
    <scope>NUCLEOTIDE SEQUENCE</scope>
</reference>
<proteinExistence type="predicted"/>
<gene>
    <name evidence="3" type="ORF">TCEB3V08_LOCUS7564</name>
</gene>
<feature type="transmembrane region" description="Helical" evidence="2">
    <location>
        <begin position="427"/>
        <end position="452"/>
    </location>
</feature>
<protein>
    <submittedName>
        <fullName evidence="3">Uncharacterized protein</fullName>
    </submittedName>
</protein>
<feature type="transmembrane region" description="Helical" evidence="2">
    <location>
        <begin position="364"/>
        <end position="389"/>
    </location>
</feature>
<keyword evidence="2" id="KW-0812">Transmembrane</keyword>
<evidence type="ECO:0000256" key="2">
    <source>
        <dbReference type="SAM" id="Phobius"/>
    </source>
</evidence>
<dbReference type="GO" id="GO:0005886">
    <property type="term" value="C:plasma membrane"/>
    <property type="evidence" value="ECO:0007669"/>
    <property type="project" value="InterPro"/>
</dbReference>
<organism evidence="3">
    <name type="scientific">Timema cristinae</name>
    <name type="common">Walking stick</name>
    <dbReference type="NCBI Taxonomy" id="61476"/>
    <lineage>
        <taxon>Eukaryota</taxon>
        <taxon>Metazoa</taxon>
        <taxon>Ecdysozoa</taxon>
        <taxon>Arthropoda</taxon>
        <taxon>Hexapoda</taxon>
        <taxon>Insecta</taxon>
        <taxon>Pterygota</taxon>
        <taxon>Neoptera</taxon>
        <taxon>Polyneoptera</taxon>
        <taxon>Phasmatodea</taxon>
        <taxon>Timematodea</taxon>
        <taxon>Timematoidea</taxon>
        <taxon>Timematidae</taxon>
        <taxon>Timema</taxon>
    </lineage>
</organism>
<dbReference type="PANTHER" id="PTHR23302">
    <property type="entry name" value="TRANSMEMBRANE CHANNEL-RELATED"/>
    <property type="match status" value="1"/>
</dbReference>